<dbReference type="PANTHER" id="PTHR11946:SF109">
    <property type="entry name" value="VALINE--TRNA LIGASE"/>
    <property type="match status" value="1"/>
</dbReference>
<keyword evidence="11" id="KW-1185">Reference proteome</keyword>
<evidence type="ECO:0000256" key="5">
    <source>
        <dbReference type="ARBA" id="ARBA00022840"/>
    </source>
</evidence>
<dbReference type="EC" id="6.1.1.9" evidence="2"/>
<dbReference type="EMBL" id="JAUHHV010000002">
    <property type="protein sequence ID" value="KAK1432775.1"/>
    <property type="molecule type" value="Genomic_DNA"/>
</dbReference>
<reference evidence="10" key="1">
    <citation type="journal article" date="2023" name="bioRxiv">
        <title>Improved chromosome-level genome assembly for marigold (Tagetes erecta).</title>
        <authorList>
            <person name="Jiang F."/>
            <person name="Yuan L."/>
            <person name="Wang S."/>
            <person name="Wang H."/>
            <person name="Xu D."/>
            <person name="Wang A."/>
            <person name="Fan W."/>
        </authorList>
    </citation>
    <scope>NUCLEOTIDE SEQUENCE</scope>
    <source>
        <strain evidence="10">WSJ</strain>
        <tissue evidence="10">Leaf</tissue>
    </source>
</reference>
<proteinExistence type="inferred from homology"/>
<name>A0AAD8L7U2_TARER</name>
<feature type="domain" description="Aminoacyl-tRNA synthetase class Ia" evidence="9">
    <location>
        <begin position="21"/>
        <end position="123"/>
    </location>
</feature>
<gene>
    <name evidence="10" type="ORF">QVD17_09675</name>
</gene>
<keyword evidence="6" id="KW-0648">Protein biosynthesis</keyword>
<evidence type="ECO:0000256" key="4">
    <source>
        <dbReference type="ARBA" id="ARBA00022741"/>
    </source>
</evidence>
<evidence type="ECO:0000256" key="1">
    <source>
        <dbReference type="ARBA" id="ARBA00005594"/>
    </source>
</evidence>
<evidence type="ECO:0000256" key="3">
    <source>
        <dbReference type="ARBA" id="ARBA00022598"/>
    </source>
</evidence>
<comment type="caution">
    <text evidence="10">The sequence shown here is derived from an EMBL/GenBank/DDBJ whole genome shotgun (WGS) entry which is preliminary data.</text>
</comment>
<evidence type="ECO:0000313" key="10">
    <source>
        <dbReference type="EMBL" id="KAK1432775.1"/>
    </source>
</evidence>
<dbReference type="SUPFAM" id="SSF52374">
    <property type="entry name" value="Nucleotidylyl transferase"/>
    <property type="match status" value="1"/>
</dbReference>
<sequence length="125" mass="14808">MIIVIPMSILLFLIFAHEILHIHFHRWLENIRDWCISRQLWWGHRVPAWYVTLEDDELKELGAYTNHWVVAHNEKDAEVEANRIFPGKKFQLAQDPDVLDTWFSSGLFPLSGLGWPEDTQDLKML</sequence>
<dbReference type="InterPro" id="IPR002303">
    <property type="entry name" value="Valyl-tRNA_ligase"/>
</dbReference>
<dbReference type="InterPro" id="IPR014729">
    <property type="entry name" value="Rossmann-like_a/b/a_fold"/>
</dbReference>
<dbReference type="AlphaFoldDB" id="A0AAD8L7U2"/>
<keyword evidence="7" id="KW-0030">Aminoacyl-tRNA synthetase</keyword>
<evidence type="ECO:0000256" key="8">
    <source>
        <dbReference type="ARBA" id="ARBA00029936"/>
    </source>
</evidence>
<dbReference type="GO" id="GO:0005829">
    <property type="term" value="C:cytosol"/>
    <property type="evidence" value="ECO:0007669"/>
    <property type="project" value="TreeGrafter"/>
</dbReference>
<accession>A0AAD8L7U2</accession>
<dbReference type="GO" id="GO:0006438">
    <property type="term" value="P:valyl-tRNA aminoacylation"/>
    <property type="evidence" value="ECO:0007669"/>
    <property type="project" value="InterPro"/>
</dbReference>
<evidence type="ECO:0000313" key="11">
    <source>
        <dbReference type="Proteomes" id="UP001229421"/>
    </source>
</evidence>
<evidence type="ECO:0000256" key="2">
    <source>
        <dbReference type="ARBA" id="ARBA00013169"/>
    </source>
</evidence>
<dbReference type="Gene3D" id="3.40.50.620">
    <property type="entry name" value="HUPs"/>
    <property type="match status" value="1"/>
</dbReference>
<keyword evidence="4" id="KW-0547">Nucleotide-binding</keyword>
<dbReference type="Pfam" id="PF00133">
    <property type="entry name" value="tRNA-synt_1"/>
    <property type="match status" value="1"/>
</dbReference>
<protein>
    <recommendedName>
        <fullName evidence="2">valine--tRNA ligase</fullName>
        <ecNumber evidence="2">6.1.1.9</ecNumber>
    </recommendedName>
    <alternativeName>
        <fullName evidence="8">Valyl-tRNA synthetase</fullName>
    </alternativeName>
</protein>
<organism evidence="10 11">
    <name type="scientific">Tagetes erecta</name>
    <name type="common">African marigold</name>
    <dbReference type="NCBI Taxonomy" id="13708"/>
    <lineage>
        <taxon>Eukaryota</taxon>
        <taxon>Viridiplantae</taxon>
        <taxon>Streptophyta</taxon>
        <taxon>Embryophyta</taxon>
        <taxon>Tracheophyta</taxon>
        <taxon>Spermatophyta</taxon>
        <taxon>Magnoliopsida</taxon>
        <taxon>eudicotyledons</taxon>
        <taxon>Gunneridae</taxon>
        <taxon>Pentapetalae</taxon>
        <taxon>asterids</taxon>
        <taxon>campanulids</taxon>
        <taxon>Asterales</taxon>
        <taxon>Asteraceae</taxon>
        <taxon>Asteroideae</taxon>
        <taxon>Heliantheae alliance</taxon>
        <taxon>Tageteae</taxon>
        <taxon>Tagetes</taxon>
    </lineage>
</organism>
<keyword evidence="3" id="KW-0436">Ligase</keyword>
<dbReference type="PANTHER" id="PTHR11946">
    <property type="entry name" value="VALYL-TRNA SYNTHETASES"/>
    <property type="match status" value="1"/>
</dbReference>
<dbReference type="GO" id="GO:0005524">
    <property type="term" value="F:ATP binding"/>
    <property type="evidence" value="ECO:0007669"/>
    <property type="project" value="UniProtKB-KW"/>
</dbReference>
<dbReference type="GO" id="GO:0004832">
    <property type="term" value="F:valine-tRNA ligase activity"/>
    <property type="evidence" value="ECO:0007669"/>
    <property type="project" value="UniProtKB-EC"/>
</dbReference>
<evidence type="ECO:0000259" key="9">
    <source>
        <dbReference type="Pfam" id="PF00133"/>
    </source>
</evidence>
<evidence type="ECO:0000256" key="7">
    <source>
        <dbReference type="ARBA" id="ARBA00023146"/>
    </source>
</evidence>
<evidence type="ECO:0000256" key="6">
    <source>
        <dbReference type="ARBA" id="ARBA00022917"/>
    </source>
</evidence>
<dbReference type="Proteomes" id="UP001229421">
    <property type="component" value="Unassembled WGS sequence"/>
</dbReference>
<comment type="similarity">
    <text evidence="1">Belongs to the class-I aminoacyl-tRNA synthetase family.</text>
</comment>
<dbReference type="InterPro" id="IPR002300">
    <property type="entry name" value="aa-tRNA-synth_Ia"/>
</dbReference>
<keyword evidence="5" id="KW-0067">ATP-binding</keyword>